<dbReference type="GO" id="GO:0016020">
    <property type="term" value="C:membrane"/>
    <property type="evidence" value="ECO:0007669"/>
    <property type="project" value="UniProtKB-SubCell"/>
</dbReference>
<dbReference type="PANTHER" id="PTHR17068:SF2">
    <property type="entry name" value="MYELOID-ASSOCIATED DIFFERENTIATION MARKER-LIKE"/>
    <property type="match status" value="1"/>
</dbReference>
<evidence type="ECO:0000256" key="1">
    <source>
        <dbReference type="ARBA" id="ARBA00004141"/>
    </source>
</evidence>
<evidence type="ECO:0000256" key="6">
    <source>
        <dbReference type="ARBA" id="ARBA00034721"/>
    </source>
</evidence>
<dbReference type="Pfam" id="PF01284">
    <property type="entry name" value="MARVEL"/>
    <property type="match status" value="2"/>
</dbReference>
<sequence length="293" mass="31997">MLERVDLRAVTQPVGVLRLLEVALTCVSFSLVASVGHSSSSSSSSSSYWAWCMFSWCFCCFLTLLILVLEFARLSARLPISWDDFTAAFAMLAALTLLAASIIYPSVVFSCPGCARQVAASVASWASVAAYVGEVVLTRRRAGGQVSGFLSTVPGLLKILETFVACIIFTSLGPERYASHPALLWCVAVYSLCFIFAWLIIILTVAQLLTFLPFDKLVCVYNVLAVAMYMSAVVVWPLYGFRNYPRPANCTGGACLPWDALVVVTFMTVINLGVYIVDAAYSIHLVFIVQRRT</sequence>
<feature type="transmembrane region" description="Helical" evidence="8">
    <location>
        <begin position="182"/>
        <end position="206"/>
    </location>
</feature>
<organism evidence="10 11">
    <name type="scientific">Clupea harengus</name>
    <name type="common">Atlantic herring</name>
    <dbReference type="NCBI Taxonomy" id="7950"/>
    <lineage>
        <taxon>Eukaryota</taxon>
        <taxon>Metazoa</taxon>
        <taxon>Chordata</taxon>
        <taxon>Craniata</taxon>
        <taxon>Vertebrata</taxon>
        <taxon>Euteleostomi</taxon>
        <taxon>Actinopterygii</taxon>
        <taxon>Neopterygii</taxon>
        <taxon>Teleostei</taxon>
        <taxon>Clupei</taxon>
        <taxon>Clupeiformes</taxon>
        <taxon>Clupeoidei</taxon>
        <taxon>Clupeidae</taxon>
        <taxon>Clupea</taxon>
    </lineage>
</organism>
<dbReference type="Proteomes" id="UP000515152">
    <property type="component" value="Chromosome 23"/>
</dbReference>
<dbReference type="InterPro" id="IPR047123">
    <property type="entry name" value="MYADM-like"/>
</dbReference>
<protein>
    <submittedName>
        <fullName evidence="11">Myeloid-associated differentiation marker-like</fullName>
    </submittedName>
</protein>
<keyword evidence="10" id="KW-1185">Reference proteome</keyword>
<evidence type="ECO:0000256" key="8">
    <source>
        <dbReference type="SAM" id="Phobius"/>
    </source>
</evidence>
<comment type="subcellular location">
    <subcellularLocation>
        <location evidence="1">Membrane</location>
        <topology evidence="1">Multi-pass membrane protein</topology>
    </subcellularLocation>
</comment>
<feature type="domain" description="MARVEL" evidence="9">
    <location>
        <begin position="149"/>
        <end position="287"/>
    </location>
</feature>
<evidence type="ECO:0000313" key="11">
    <source>
        <dbReference type="RefSeq" id="XP_031416975.1"/>
    </source>
</evidence>
<evidence type="ECO:0000256" key="7">
    <source>
        <dbReference type="PROSITE-ProRule" id="PRU00581"/>
    </source>
</evidence>
<feature type="transmembrane region" description="Helical" evidence="8">
    <location>
        <begin position="16"/>
        <end position="36"/>
    </location>
</feature>
<feature type="transmembrane region" description="Helical" evidence="8">
    <location>
        <begin position="260"/>
        <end position="289"/>
    </location>
</feature>
<dbReference type="RefSeq" id="XP_031416975.1">
    <property type="nucleotide sequence ID" value="XM_031561115.1"/>
</dbReference>
<dbReference type="GeneID" id="116218682"/>
<reference evidence="11" key="1">
    <citation type="submission" date="2025-08" db="UniProtKB">
        <authorList>
            <consortium name="RefSeq"/>
        </authorList>
    </citation>
    <scope>IDENTIFICATION</scope>
</reference>
<feature type="transmembrane region" description="Helical" evidence="8">
    <location>
        <begin position="118"/>
        <end position="137"/>
    </location>
</feature>
<feature type="transmembrane region" description="Helical" evidence="8">
    <location>
        <begin position="84"/>
        <end position="106"/>
    </location>
</feature>
<evidence type="ECO:0000256" key="2">
    <source>
        <dbReference type="ARBA" id="ARBA00022692"/>
    </source>
</evidence>
<evidence type="ECO:0000256" key="3">
    <source>
        <dbReference type="ARBA" id="ARBA00022737"/>
    </source>
</evidence>
<feature type="transmembrane region" description="Helical" evidence="8">
    <location>
        <begin position="218"/>
        <end position="240"/>
    </location>
</feature>
<keyword evidence="5 7" id="KW-0472">Membrane</keyword>
<proteinExistence type="inferred from homology"/>
<name>A0A6P8EYT2_CLUHA</name>
<dbReference type="AlphaFoldDB" id="A0A6P8EYT2"/>
<evidence type="ECO:0000259" key="9">
    <source>
        <dbReference type="PROSITE" id="PS51225"/>
    </source>
</evidence>
<keyword evidence="2 7" id="KW-0812">Transmembrane</keyword>
<dbReference type="InterPro" id="IPR008253">
    <property type="entry name" value="Marvel"/>
</dbReference>
<dbReference type="PANTHER" id="PTHR17068">
    <property type="entry name" value="MYELOID-ASSOCIATED DIFFERENTIATION MARKER MYADM FAMILY MEMBER"/>
    <property type="match status" value="1"/>
</dbReference>
<keyword evidence="3" id="KW-0677">Repeat</keyword>
<dbReference type="OrthoDB" id="9939551at2759"/>
<feature type="domain" description="MARVEL" evidence="9">
    <location>
        <begin position="9"/>
        <end position="143"/>
    </location>
</feature>
<dbReference type="PROSITE" id="PS51225">
    <property type="entry name" value="MARVEL"/>
    <property type="match status" value="2"/>
</dbReference>
<comment type="similarity">
    <text evidence="6">Belongs to the MAL family.</text>
</comment>
<gene>
    <name evidence="11" type="primary">LOC116218682</name>
</gene>
<accession>A0A6P8EYT2</accession>
<evidence type="ECO:0000313" key="10">
    <source>
        <dbReference type="Proteomes" id="UP000515152"/>
    </source>
</evidence>
<dbReference type="KEGG" id="char:116218682"/>
<feature type="transmembrane region" description="Helical" evidence="8">
    <location>
        <begin position="149"/>
        <end position="170"/>
    </location>
</feature>
<evidence type="ECO:0000256" key="5">
    <source>
        <dbReference type="ARBA" id="ARBA00023136"/>
    </source>
</evidence>
<feature type="transmembrane region" description="Helical" evidence="8">
    <location>
        <begin position="48"/>
        <end position="72"/>
    </location>
</feature>
<keyword evidence="4 8" id="KW-1133">Transmembrane helix</keyword>
<evidence type="ECO:0000256" key="4">
    <source>
        <dbReference type="ARBA" id="ARBA00022989"/>
    </source>
</evidence>